<evidence type="ECO:0000256" key="2">
    <source>
        <dbReference type="ARBA" id="ARBA00022741"/>
    </source>
</evidence>
<sequence length="289" mass="31457">MSPALETKGLGMRYGRAWALRDCSVRLPAGSVIALVGPNGAGKTTFLQLVTGLLRPTEGTVEVFGQDARDGSAEALARVGFVAQEHPLYQGFSVADLLRMGRSLNLRWDQPLAERRLDELGIPLAKRAGALSGGQQAQVTLALALAKRPALLVLDEPLANLDPIARRDFMRTVMAAVAEDEITVLLSSHVIADLEAVCDWLMLLKDGRLQLAGEIEDVLADHRMLTGPRTDDEPAVPGLVRATHSDRHTDLLVRAGTDRPELHPTWRSHPVGLEELILAYLERPTEIAR</sequence>
<evidence type="ECO:0000313" key="6">
    <source>
        <dbReference type="Proteomes" id="UP001501442"/>
    </source>
</evidence>
<feature type="domain" description="ABC transporter" evidence="4">
    <location>
        <begin position="5"/>
        <end position="231"/>
    </location>
</feature>
<dbReference type="Pfam" id="PF00005">
    <property type="entry name" value="ABC_tran"/>
    <property type="match status" value="1"/>
</dbReference>
<dbReference type="Gene3D" id="3.40.50.300">
    <property type="entry name" value="P-loop containing nucleotide triphosphate hydrolases"/>
    <property type="match status" value="1"/>
</dbReference>
<dbReference type="InterPro" id="IPR003593">
    <property type="entry name" value="AAA+_ATPase"/>
</dbReference>
<dbReference type="PANTHER" id="PTHR42939:SF1">
    <property type="entry name" value="ABC TRANSPORTER ATP-BINDING PROTEIN ALBC-RELATED"/>
    <property type="match status" value="1"/>
</dbReference>
<gene>
    <name evidence="5" type="ORF">GCM10023196_009160</name>
</gene>
<dbReference type="InterPro" id="IPR027417">
    <property type="entry name" value="P-loop_NTPase"/>
</dbReference>
<dbReference type="InterPro" id="IPR003439">
    <property type="entry name" value="ABC_transporter-like_ATP-bd"/>
</dbReference>
<evidence type="ECO:0000256" key="3">
    <source>
        <dbReference type="ARBA" id="ARBA00022840"/>
    </source>
</evidence>
<dbReference type="Proteomes" id="UP001501442">
    <property type="component" value="Unassembled WGS sequence"/>
</dbReference>
<reference evidence="6" key="1">
    <citation type="journal article" date="2019" name="Int. J. Syst. Evol. Microbiol.">
        <title>The Global Catalogue of Microorganisms (GCM) 10K type strain sequencing project: providing services to taxonomists for standard genome sequencing and annotation.</title>
        <authorList>
            <consortium name="The Broad Institute Genomics Platform"/>
            <consortium name="The Broad Institute Genome Sequencing Center for Infectious Disease"/>
            <person name="Wu L."/>
            <person name="Ma J."/>
        </authorList>
    </citation>
    <scope>NUCLEOTIDE SEQUENCE [LARGE SCALE GENOMIC DNA]</scope>
    <source>
        <strain evidence="6">JCM 17939</strain>
    </source>
</reference>
<dbReference type="CDD" id="cd03230">
    <property type="entry name" value="ABC_DR_subfamily_A"/>
    <property type="match status" value="1"/>
</dbReference>
<keyword evidence="3 5" id="KW-0067">ATP-binding</keyword>
<dbReference type="SMART" id="SM00382">
    <property type="entry name" value="AAA"/>
    <property type="match status" value="1"/>
</dbReference>
<accession>A0ABP8U1K2</accession>
<dbReference type="SUPFAM" id="SSF52540">
    <property type="entry name" value="P-loop containing nucleoside triphosphate hydrolases"/>
    <property type="match status" value="1"/>
</dbReference>
<dbReference type="GO" id="GO:0005524">
    <property type="term" value="F:ATP binding"/>
    <property type="evidence" value="ECO:0007669"/>
    <property type="project" value="UniProtKB-KW"/>
</dbReference>
<comment type="caution">
    <text evidence="5">The sequence shown here is derived from an EMBL/GenBank/DDBJ whole genome shotgun (WGS) entry which is preliminary data.</text>
</comment>
<dbReference type="PROSITE" id="PS50893">
    <property type="entry name" value="ABC_TRANSPORTER_2"/>
    <property type="match status" value="1"/>
</dbReference>
<dbReference type="InterPro" id="IPR051782">
    <property type="entry name" value="ABC_Transporter_VariousFunc"/>
</dbReference>
<proteinExistence type="predicted"/>
<keyword evidence="6" id="KW-1185">Reference proteome</keyword>
<keyword evidence="1" id="KW-0813">Transport</keyword>
<evidence type="ECO:0000313" key="5">
    <source>
        <dbReference type="EMBL" id="GAA4621361.1"/>
    </source>
</evidence>
<evidence type="ECO:0000259" key="4">
    <source>
        <dbReference type="PROSITE" id="PS50893"/>
    </source>
</evidence>
<protein>
    <submittedName>
        <fullName evidence="5">ABC transporter ATP-binding protein</fullName>
    </submittedName>
</protein>
<organism evidence="5 6">
    <name type="scientific">Actinoallomurus vinaceus</name>
    <dbReference type="NCBI Taxonomy" id="1080074"/>
    <lineage>
        <taxon>Bacteria</taxon>
        <taxon>Bacillati</taxon>
        <taxon>Actinomycetota</taxon>
        <taxon>Actinomycetes</taxon>
        <taxon>Streptosporangiales</taxon>
        <taxon>Thermomonosporaceae</taxon>
        <taxon>Actinoallomurus</taxon>
    </lineage>
</organism>
<evidence type="ECO:0000256" key="1">
    <source>
        <dbReference type="ARBA" id="ARBA00022448"/>
    </source>
</evidence>
<keyword evidence="2" id="KW-0547">Nucleotide-binding</keyword>
<dbReference type="PANTHER" id="PTHR42939">
    <property type="entry name" value="ABC TRANSPORTER ATP-BINDING PROTEIN ALBC-RELATED"/>
    <property type="match status" value="1"/>
</dbReference>
<dbReference type="EMBL" id="BAABHK010000001">
    <property type="protein sequence ID" value="GAA4621361.1"/>
    <property type="molecule type" value="Genomic_DNA"/>
</dbReference>
<dbReference type="RefSeq" id="WP_345429324.1">
    <property type="nucleotide sequence ID" value="NZ_BAABHK010000001.1"/>
</dbReference>
<name>A0ABP8U1K2_9ACTN</name>